<comment type="caution">
    <text evidence="2">The sequence shown here is derived from an EMBL/GenBank/DDBJ whole genome shotgun (WGS) entry which is preliminary data.</text>
</comment>
<organism evidence="2 3">
    <name type="scientific">Iris pallida</name>
    <name type="common">Sweet iris</name>
    <dbReference type="NCBI Taxonomy" id="29817"/>
    <lineage>
        <taxon>Eukaryota</taxon>
        <taxon>Viridiplantae</taxon>
        <taxon>Streptophyta</taxon>
        <taxon>Embryophyta</taxon>
        <taxon>Tracheophyta</taxon>
        <taxon>Spermatophyta</taxon>
        <taxon>Magnoliopsida</taxon>
        <taxon>Liliopsida</taxon>
        <taxon>Asparagales</taxon>
        <taxon>Iridaceae</taxon>
        <taxon>Iridoideae</taxon>
        <taxon>Irideae</taxon>
        <taxon>Iris</taxon>
    </lineage>
</organism>
<feature type="chain" id="PRO_5043556560" evidence="1">
    <location>
        <begin position="26"/>
        <end position="51"/>
    </location>
</feature>
<protein>
    <submittedName>
        <fullName evidence="2">Uncharacterized protein</fullName>
    </submittedName>
</protein>
<name>A0AAX6H4T7_IRIPA</name>
<reference evidence="2" key="2">
    <citation type="submission" date="2023-04" db="EMBL/GenBank/DDBJ databases">
        <authorList>
            <person name="Bruccoleri R.E."/>
            <person name="Oakeley E.J."/>
            <person name="Faust A.-M."/>
            <person name="Dessus-Babus S."/>
            <person name="Altorfer M."/>
            <person name="Burckhardt D."/>
            <person name="Oertli M."/>
            <person name="Naumann U."/>
            <person name="Petersen F."/>
            <person name="Wong J."/>
        </authorList>
    </citation>
    <scope>NUCLEOTIDE SEQUENCE</scope>
    <source>
        <strain evidence="2">GSM-AAB239-AS_SAM_17_03QT</strain>
        <tissue evidence="2">Leaf</tissue>
    </source>
</reference>
<dbReference type="EMBL" id="JANAVB010012999">
    <property type="protein sequence ID" value="KAJ6835822.1"/>
    <property type="molecule type" value="Genomic_DNA"/>
</dbReference>
<proteinExistence type="predicted"/>
<keyword evidence="3" id="KW-1185">Reference proteome</keyword>
<dbReference type="AlphaFoldDB" id="A0AAX6H4T7"/>
<sequence>MGNFSWNCNCALLFFSVLDTRRTGSDTGDTVDTFLKLRLSWRIALEDLELV</sequence>
<dbReference type="Proteomes" id="UP001140949">
    <property type="component" value="Unassembled WGS sequence"/>
</dbReference>
<evidence type="ECO:0000313" key="3">
    <source>
        <dbReference type="Proteomes" id="UP001140949"/>
    </source>
</evidence>
<accession>A0AAX6H4T7</accession>
<evidence type="ECO:0000313" key="2">
    <source>
        <dbReference type="EMBL" id="KAJ6835822.1"/>
    </source>
</evidence>
<keyword evidence="1" id="KW-0732">Signal</keyword>
<evidence type="ECO:0000256" key="1">
    <source>
        <dbReference type="SAM" id="SignalP"/>
    </source>
</evidence>
<gene>
    <name evidence="2" type="ORF">M6B38_329805</name>
</gene>
<reference evidence="2" key="1">
    <citation type="journal article" date="2023" name="GigaByte">
        <title>Genome assembly of the bearded iris, Iris pallida Lam.</title>
        <authorList>
            <person name="Bruccoleri R.E."/>
            <person name="Oakeley E.J."/>
            <person name="Faust A.M.E."/>
            <person name="Altorfer M."/>
            <person name="Dessus-Babus S."/>
            <person name="Burckhardt D."/>
            <person name="Oertli M."/>
            <person name="Naumann U."/>
            <person name="Petersen F."/>
            <person name="Wong J."/>
        </authorList>
    </citation>
    <scope>NUCLEOTIDE SEQUENCE</scope>
    <source>
        <strain evidence="2">GSM-AAB239-AS_SAM_17_03QT</strain>
    </source>
</reference>
<feature type="signal peptide" evidence="1">
    <location>
        <begin position="1"/>
        <end position="25"/>
    </location>
</feature>